<comment type="caution">
    <text evidence="2">The sequence shown here is derived from an EMBL/GenBank/DDBJ whole genome shotgun (WGS) entry which is preliminary data.</text>
</comment>
<keyword evidence="1" id="KW-0175">Coiled coil</keyword>
<dbReference type="EMBL" id="JAOQAV010000680">
    <property type="protein sequence ID" value="KAJ4175413.1"/>
    <property type="molecule type" value="Genomic_DNA"/>
</dbReference>
<evidence type="ECO:0000313" key="2">
    <source>
        <dbReference type="EMBL" id="KAJ4175413.1"/>
    </source>
</evidence>
<accession>A0A9W8QT70</accession>
<organism evidence="2 3">
    <name type="scientific">Fusarium falciforme</name>
    <dbReference type="NCBI Taxonomy" id="195108"/>
    <lineage>
        <taxon>Eukaryota</taxon>
        <taxon>Fungi</taxon>
        <taxon>Dikarya</taxon>
        <taxon>Ascomycota</taxon>
        <taxon>Pezizomycotina</taxon>
        <taxon>Sordariomycetes</taxon>
        <taxon>Hypocreomycetidae</taxon>
        <taxon>Hypocreales</taxon>
        <taxon>Nectriaceae</taxon>
        <taxon>Fusarium</taxon>
        <taxon>Fusarium solani species complex</taxon>
    </lineage>
</organism>
<evidence type="ECO:0000313" key="3">
    <source>
        <dbReference type="Proteomes" id="UP001152087"/>
    </source>
</evidence>
<proteinExistence type="predicted"/>
<evidence type="ECO:0000256" key="1">
    <source>
        <dbReference type="SAM" id="Coils"/>
    </source>
</evidence>
<dbReference type="AlphaFoldDB" id="A0A9W8QT70"/>
<feature type="coiled-coil region" evidence="1">
    <location>
        <begin position="66"/>
        <end position="100"/>
    </location>
</feature>
<reference evidence="2" key="1">
    <citation type="submission" date="2022-09" db="EMBL/GenBank/DDBJ databases">
        <title>Fusarium specimens isolated from Avocado Roots.</title>
        <authorList>
            <person name="Stajich J."/>
            <person name="Roper C."/>
            <person name="Heimlech-Rivalta G."/>
        </authorList>
    </citation>
    <scope>NUCLEOTIDE SEQUENCE</scope>
    <source>
        <strain evidence="2">A02</strain>
    </source>
</reference>
<dbReference type="Proteomes" id="UP001152087">
    <property type="component" value="Unassembled WGS sequence"/>
</dbReference>
<protein>
    <submittedName>
        <fullName evidence="2">Uncharacterized protein</fullName>
    </submittedName>
</protein>
<gene>
    <name evidence="2" type="ORF">NW755_014917</name>
</gene>
<feature type="non-terminal residue" evidence="2">
    <location>
        <position position="118"/>
    </location>
</feature>
<keyword evidence="3" id="KW-1185">Reference proteome</keyword>
<sequence length="118" mass="14163">MATVDDAAAGEALPVEEHKSVWDKTERNFWTNLRRQQEAENNMDEQEFQQSTTELRIKLPKVEAELAHVTEECEVKTDRLKRIEQDYHESRQARIETQQKIWKTMRRFFKEKRGEDPD</sequence>
<name>A0A9W8QT70_9HYPO</name>